<dbReference type="EMBL" id="CP001739">
    <property type="protein sequence ID" value="ACZ07582.1"/>
    <property type="molecule type" value="Genomic_DNA"/>
</dbReference>
<dbReference type="PANTHER" id="PTHR31131">
    <property type="entry name" value="CHROMOSOME 1, WHOLE GENOME SHOTGUN SEQUENCE"/>
    <property type="match status" value="1"/>
</dbReference>
<evidence type="ECO:0000259" key="1">
    <source>
        <dbReference type="Pfam" id="PF13840"/>
    </source>
</evidence>
<keyword evidence="3" id="KW-1185">Reference proteome</keyword>
<name>D1AQ04_SEBTE</name>
<dbReference type="RefSeq" id="WP_012860178.1">
    <property type="nucleotide sequence ID" value="NC_013517.1"/>
</dbReference>
<sequence>MKLNMKLLPGVYSVVQVKDISKINFEKFKESFFNLCITDDEVSVLLNEEYSELIDEKINEEKGFKCLKIEGVLDFGEIGIIAKISGILAKEEISIFVVSTYNTDYVLVKENKIAHAIHVLKENQINISEISTQVLC</sequence>
<dbReference type="InterPro" id="IPR045865">
    <property type="entry name" value="ACT-like_dom_sf"/>
</dbReference>
<dbReference type="STRING" id="526218.Sterm_0710"/>
<protein>
    <recommendedName>
        <fullName evidence="1">CASTOR ACT domain-containing protein</fullName>
    </recommendedName>
</protein>
<reference evidence="3" key="1">
    <citation type="submission" date="2009-09" db="EMBL/GenBank/DDBJ databases">
        <title>The complete chromosome of Sebaldella termitidis ATCC 33386.</title>
        <authorList>
            <consortium name="US DOE Joint Genome Institute (JGI-PGF)"/>
            <person name="Lucas S."/>
            <person name="Copeland A."/>
            <person name="Lapidus A."/>
            <person name="Glavina del Rio T."/>
            <person name="Dalin E."/>
            <person name="Tice H."/>
            <person name="Bruce D."/>
            <person name="Goodwin L."/>
            <person name="Pitluck S."/>
            <person name="Kyrpides N."/>
            <person name="Mavromatis K."/>
            <person name="Ivanova N."/>
            <person name="Mikhailova N."/>
            <person name="Sims D."/>
            <person name="Meincke L."/>
            <person name="Brettin T."/>
            <person name="Detter J.C."/>
            <person name="Han C."/>
            <person name="Larimer F."/>
            <person name="Land M."/>
            <person name="Hauser L."/>
            <person name="Markowitz V."/>
            <person name="Cheng J.F."/>
            <person name="Hugenholtz P."/>
            <person name="Woyke T."/>
            <person name="Wu D."/>
            <person name="Eisen J.A."/>
        </authorList>
    </citation>
    <scope>NUCLEOTIDE SEQUENCE [LARGE SCALE GENOMIC DNA]</scope>
    <source>
        <strain evidence="3">ATCC 33386 / NCTC 11300</strain>
    </source>
</reference>
<accession>D1AQ04</accession>
<dbReference type="KEGG" id="str:Sterm_0710"/>
<dbReference type="Gene3D" id="3.30.2130.10">
    <property type="entry name" value="VC0802-like"/>
    <property type="match status" value="1"/>
</dbReference>
<dbReference type="InterPro" id="IPR027795">
    <property type="entry name" value="CASTOR_ACT_dom"/>
</dbReference>
<dbReference type="PIRSF" id="PIRSF008459">
    <property type="entry name" value="UCP008459"/>
    <property type="match status" value="1"/>
</dbReference>
<proteinExistence type="predicted"/>
<reference evidence="2 3" key="2">
    <citation type="journal article" date="2010" name="Stand. Genomic Sci.">
        <title>Complete genome sequence of Sebaldella termitidis type strain (NCTC 11300).</title>
        <authorList>
            <person name="Harmon-Smith M."/>
            <person name="Celia L."/>
            <person name="Chertkov O."/>
            <person name="Lapidus A."/>
            <person name="Copeland A."/>
            <person name="Glavina Del Rio T."/>
            <person name="Nolan M."/>
            <person name="Lucas S."/>
            <person name="Tice H."/>
            <person name="Cheng J.F."/>
            <person name="Han C."/>
            <person name="Detter J.C."/>
            <person name="Bruce D."/>
            <person name="Goodwin L."/>
            <person name="Pitluck S."/>
            <person name="Pati A."/>
            <person name="Liolios K."/>
            <person name="Ivanova N."/>
            <person name="Mavromatis K."/>
            <person name="Mikhailova N."/>
            <person name="Chen A."/>
            <person name="Palaniappan K."/>
            <person name="Land M."/>
            <person name="Hauser L."/>
            <person name="Chang Y.J."/>
            <person name="Jeffries C.D."/>
            <person name="Brettin T."/>
            <person name="Goker M."/>
            <person name="Beck B."/>
            <person name="Bristow J."/>
            <person name="Eisen J.A."/>
            <person name="Markowitz V."/>
            <person name="Hugenholtz P."/>
            <person name="Kyrpides N.C."/>
            <person name="Klenk H.P."/>
            <person name="Chen F."/>
        </authorList>
    </citation>
    <scope>NUCLEOTIDE SEQUENCE [LARGE SCALE GENOMIC DNA]</scope>
    <source>
        <strain evidence="3">ATCC 33386 / NCTC 11300</strain>
    </source>
</reference>
<dbReference type="Proteomes" id="UP000000845">
    <property type="component" value="Chromosome"/>
</dbReference>
<dbReference type="eggNOG" id="COG3603">
    <property type="taxonomic scope" value="Bacteria"/>
</dbReference>
<organism evidence="2 3">
    <name type="scientific">Sebaldella termitidis (strain ATCC 33386 / NCTC 11300)</name>
    <dbReference type="NCBI Taxonomy" id="526218"/>
    <lineage>
        <taxon>Bacteria</taxon>
        <taxon>Fusobacteriati</taxon>
        <taxon>Fusobacteriota</taxon>
        <taxon>Fusobacteriia</taxon>
        <taxon>Fusobacteriales</taxon>
        <taxon>Leptotrichiaceae</taxon>
        <taxon>Sebaldella</taxon>
    </lineage>
</organism>
<evidence type="ECO:0000313" key="2">
    <source>
        <dbReference type="EMBL" id="ACZ07582.1"/>
    </source>
</evidence>
<feature type="domain" description="CASTOR ACT" evidence="1">
    <location>
        <begin position="61"/>
        <end position="122"/>
    </location>
</feature>
<dbReference type="Pfam" id="PF13840">
    <property type="entry name" value="ACT_7"/>
    <property type="match status" value="1"/>
</dbReference>
<dbReference type="InterPro" id="IPR016540">
    <property type="entry name" value="UCP008459"/>
</dbReference>
<dbReference type="SUPFAM" id="SSF55021">
    <property type="entry name" value="ACT-like"/>
    <property type="match status" value="2"/>
</dbReference>
<evidence type="ECO:0000313" key="3">
    <source>
        <dbReference type="Proteomes" id="UP000000845"/>
    </source>
</evidence>
<dbReference type="HOGENOM" id="CLU_130568_2_1_0"/>
<dbReference type="PANTHER" id="PTHR31131:SF6">
    <property type="entry name" value="CASTOR ACT DOMAIN-CONTAINING PROTEIN"/>
    <property type="match status" value="1"/>
</dbReference>
<dbReference type="AlphaFoldDB" id="D1AQ04"/>
<dbReference type="InterPro" id="IPR051719">
    <property type="entry name" value="CASTOR_mTORC1"/>
</dbReference>
<gene>
    <name evidence="2" type="ordered locus">Sterm_0710</name>
</gene>